<feature type="transmembrane region" description="Helical" evidence="2">
    <location>
        <begin position="6"/>
        <end position="25"/>
    </location>
</feature>
<reference evidence="3 4" key="1">
    <citation type="submission" date="2018-08" db="EMBL/GenBank/DDBJ databases">
        <title>Freshwater and sediment microbial communities from various areas in North America, analyzing microbe dynamics in response to fracking.</title>
        <authorList>
            <person name="Lamendella R."/>
        </authorList>
    </citation>
    <scope>NUCLEOTIDE SEQUENCE [LARGE SCALE GENOMIC DNA]</scope>
    <source>
        <strain evidence="3 4">DB-1</strain>
    </source>
</reference>
<comment type="caution">
    <text evidence="3">The sequence shown here is derived from an EMBL/GenBank/DDBJ whole genome shotgun (WGS) entry which is preliminary data.</text>
</comment>
<dbReference type="Proteomes" id="UP000256530">
    <property type="component" value="Unassembled WGS sequence"/>
</dbReference>
<feature type="transmembrane region" description="Helical" evidence="2">
    <location>
        <begin position="41"/>
        <end position="61"/>
    </location>
</feature>
<evidence type="ECO:0000313" key="4">
    <source>
        <dbReference type="Proteomes" id="UP000256530"/>
    </source>
</evidence>
<protein>
    <submittedName>
        <fullName evidence="3">Uncharacterized protein</fullName>
    </submittedName>
</protein>
<dbReference type="EMBL" id="QTTY01000004">
    <property type="protein sequence ID" value="REF39770.1"/>
    <property type="molecule type" value="Genomic_DNA"/>
</dbReference>
<keyword evidence="2" id="KW-0812">Transmembrane</keyword>
<feature type="region of interest" description="Disordered" evidence="1">
    <location>
        <begin position="76"/>
        <end position="128"/>
    </location>
</feature>
<gene>
    <name evidence="3" type="ORF">DET55_10435</name>
</gene>
<proteinExistence type="predicted"/>
<organism evidence="3 4">
    <name type="scientific">Bacillus mycoides</name>
    <dbReference type="NCBI Taxonomy" id="1405"/>
    <lineage>
        <taxon>Bacteria</taxon>
        <taxon>Bacillati</taxon>
        <taxon>Bacillota</taxon>
        <taxon>Bacilli</taxon>
        <taxon>Bacillales</taxon>
        <taxon>Bacillaceae</taxon>
        <taxon>Bacillus</taxon>
        <taxon>Bacillus cereus group</taxon>
    </lineage>
</organism>
<dbReference type="AlphaFoldDB" id="A0A3D9VHV2"/>
<evidence type="ECO:0000256" key="1">
    <source>
        <dbReference type="SAM" id="MobiDB-lite"/>
    </source>
</evidence>
<keyword evidence="2" id="KW-0472">Membrane</keyword>
<feature type="region of interest" description="Disordered" evidence="1">
    <location>
        <begin position="149"/>
        <end position="200"/>
    </location>
</feature>
<name>A0A3D9VHV2_BACMY</name>
<keyword evidence="2" id="KW-1133">Transmembrane helix</keyword>
<accession>A0A3D9VHV2</accession>
<dbReference type="RefSeq" id="WP_113935822.1">
    <property type="nucleotide sequence ID" value="NZ_JBNNVF010000003.1"/>
</dbReference>
<evidence type="ECO:0000256" key="2">
    <source>
        <dbReference type="SAM" id="Phobius"/>
    </source>
</evidence>
<feature type="compositionally biased region" description="Basic and acidic residues" evidence="1">
    <location>
        <begin position="149"/>
        <end position="182"/>
    </location>
</feature>
<evidence type="ECO:0000313" key="3">
    <source>
        <dbReference type="EMBL" id="REF39770.1"/>
    </source>
</evidence>
<sequence>MLTVFMFLFLLLSISAIVALVVGLIKPGRVIRWGATRTRRRVLLITVPTILVSFIFASYFASKSITPEEKLAMDKKREEQQIAKEQEKKKKAEEKKIQQENEKKEKEENERKQKEAKEKKAQEEAEVKVKKEAEEQQKQAELEKKKQEQQEKKAQEEAEAKVKKEAEEQQKLAQIEKEKEQPKTPATPNGTKADVNGGSYSKDAIKTTLNRLNDNINSWKTMNGGKLNTHDVVAINSDLKFVLEHVQDLESDIGSNSQIEQFKRAINAHINAFEQGSVNNISKLLIQANAL</sequence>